<dbReference type="GO" id="GO:0016814">
    <property type="term" value="F:hydrolase activity, acting on carbon-nitrogen (but not peptide) bonds, in cyclic amidines"/>
    <property type="evidence" value="ECO:0007669"/>
    <property type="project" value="TreeGrafter"/>
</dbReference>
<dbReference type="NCBIfam" id="NF004636">
    <property type="entry name" value="PRK05985.1"/>
    <property type="match status" value="1"/>
</dbReference>
<dbReference type="EMBL" id="CP038149">
    <property type="protein sequence ID" value="QBQ99328.1"/>
    <property type="molecule type" value="Genomic_DNA"/>
</dbReference>
<feature type="domain" description="Amidohydrolase 3" evidence="1">
    <location>
        <begin position="52"/>
        <end position="395"/>
    </location>
</feature>
<dbReference type="Proteomes" id="UP000295727">
    <property type="component" value="Chromosome 2"/>
</dbReference>
<dbReference type="Pfam" id="PF07969">
    <property type="entry name" value="Amidohydro_3"/>
    <property type="match status" value="1"/>
</dbReference>
<sequence>MTSANRPLLISHVRLPDGHPGHHGQPVSVSVVGGRIEAIGPNVAAPPDALVEDGGGALLLPGFVEGHTHLDKTHWGRDWYVNEVGPNLTDRIANEREFRKNAGHDAGEQSLALSRAFLAAGTTRLRTHVDVDTDAGLRYLEGVLDTRDTLADVLDMQIVAFPQSGMLIRPGTDELLGNALAAGADVLGALDPALIDGDPVGSLDATFALAERYGKPIDIHLHEPGEIGAFTLKLLLDRVEAMGMQGQVVVSHAFCLGALPEPTALLERVARLRVALLTSAPPSRTVPPLKRCRELGITIFGGNDGIRDTWSPYGVPDMLERAMLIGMRYDLRRDDDLAVAFDCVSAAAASGCGFADYGLRAGARADLVLVDAQTVAHAVVARPARKLVVANGHIVARSGVLANGV</sequence>
<organism evidence="2 3">
    <name type="scientific">Paraburkholderia pallida</name>
    <dbReference type="NCBI Taxonomy" id="2547399"/>
    <lineage>
        <taxon>Bacteria</taxon>
        <taxon>Pseudomonadati</taxon>
        <taxon>Pseudomonadota</taxon>
        <taxon>Betaproteobacteria</taxon>
        <taxon>Burkholderiales</taxon>
        <taxon>Burkholderiaceae</taxon>
        <taxon>Paraburkholderia</taxon>
    </lineage>
</organism>
<proteinExistence type="predicted"/>
<dbReference type="InterPro" id="IPR011059">
    <property type="entry name" value="Metal-dep_hydrolase_composite"/>
</dbReference>
<keyword evidence="3" id="KW-1185">Reference proteome</keyword>
<dbReference type="InterPro" id="IPR013108">
    <property type="entry name" value="Amidohydro_3"/>
</dbReference>
<dbReference type="PANTHER" id="PTHR32027:SF9">
    <property type="entry name" value="BLL3847 PROTEIN"/>
    <property type="match status" value="1"/>
</dbReference>
<evidence type="ECO:0000313" key="2">
    <source>
        <dbReference type="EMBL" id="QBQ99328.1"/>
    </source>
</evidence>
<dbReference type="OrthoDB" id="9815027at2"/>
<dbReference type="PANTHER" id="PTHR32027">
    <property type="entry name" value="CYTOSINE DEAMINASE"/>
    <property type="match status" value="1"/>
</dbReference>
<accession>A0A4P7CTJ3</accession>
<gene>
    <name evidence="2" type="ORF">E1956_19210</name>
</gene>
<dbReference type="Gene3D" id="2.30.40.10">
    <property type="entry name" value="Urease, subunit C, domain 1"/>
    <property type="match status" value="1"/>
</dbReference>
<evidence type="ECO:0000313" key="3">
    <source>
        <dbReference type="Proteomes" id="UP000295727"/>
    </source>
</evidence>
<dbReference type="Gene3D" id="3.20.20.140">
    <property type="entry name" value="Metal-dependent hydrolases"/>
    <property type="match status" value="1"/>
</dbReference>
<dbReference type="InterPro" id="IPR052349">
    <property type="entry name" value="Metallo-hydrolase_Enzymes"/>
</dbReference>
<dbReference type="SUPFAM" id="SSF51556">
    <property type="entry name" value="Metallo-dependent hydrolases"/>
    <property type="match status" value="1"/>
</dbReference>
<dbReference type="KEGG" id="ppai:E1956_19210"/>
<reference evidence="2 3" key="1">
    <citation type="submission" date="2019-03" db="EMBL/GenBank/DDBJ databases">
        <title>Paraburkholderia sp. 7MH5, isolated from subtropical forest soil.</title>
        <authorList>
            <person name="Gao Z.-H."/>
            <person name="Qiu L.-H."/>
        </authorList>
    </citation>
    <scope>NUCLEOTIDE SEQUENCE [LARGE SCALE GENOMIC DNA]</scope>
    <source>
        <strain evidence="2 3">7MH5</strain>
    </source>
</reference>
<dbReference type="RefSeq" id="WP_134751972.1">
    <property type="nucleotide sequence ID" value="NZ_CP038149.1"/>
</dbReference>
<dbReference type="SUPFAM" id="SSF51338">
    <property type="entry name" value="Composite domain of metallo-dependent hydrolases"/>
    <property type="match status" value="1"/>
</dbReference>
<dbReference type="InterPro" id="IPR032466">
    <property type="entry name" value="Metal_Hydrolase"/>
</dbReference>
<name>A0A4P7CTJ3_9BURK</name>
<protein>
    <submittedName>
        <fullName evidence="2">Cytosine deaminase</fullName>
    </submittedName>
</protein>
<dbReference type="AlphaFoldDB" id="A0A4P7CTJ3"/>
<dbReference type="CDD" id="cd01293">
    <property type="entry name" value="Bact_CD"/>
    <property type="match status" value="1"/>
</dbReference>
<evidence type="ECO:0000259" key="1">
    <source>
        <dbReference type="Pfam" id="PF07969"/>
    </source>
</evidence>